<evidence type="ECO:0000313" key="3">
    <source>
        <dbReference type="Proteomes" id="UP000054270"/>
    </source>
</evidence>
<proteinExistence type="predicted"/>
<dbReference type="OrthoDB" id="3252356at2759"/>
<sequence>MKLTDRVIGFLSTYAPRSRRIFRRRPSTRQKSPMDNVPDELLLHILHLAANDHVNHPIATSILSHVCSRWRMVALSNGILWGRIVLTFPVSPHHLAYVVACLERSGTYPLDIFLDFRDPAWNWVEDAHSFRWQEMEPIMRLFLVHVMRWRQFDLLADTWSPIFTFLWYTRHVKAAPALETLALSRCNLYLAAQGHSFHPVALRQPLPFFGGILLPSLRSVSLIGVHIDWEQPSLRNLSELQLKFHARDVMPTLSQFEAIFHSSPRLSHLAIFGWGPIFDNSRTIPNAGHLRLQYLQRLSFGFLDIPYSLQLLSLFDFPSLSELVLEDISRVVNPGDLQDGSSFIQWLSSTPSSLSSAIRPPNRLPMHQLRKLEIHNVRCSEPTFASFLRRLISLKRLGLFDVANDLLSLLIPQNDLEFLCPQLDELHCQDMDGEAVLTVVASRSRAGPVSPMRNVVVEFVRQASPSPFSPLYTRLVDAGIEVHGRNGSESSGSQSS</sequence>
<dbReference type="OMA" id="DFRDPAW"/>
<dbReference type="Gene3D" id="3.80.10.10">
    <property type="entry name" value="Ribonuclease Inhibitor"/>
    <property type="match status" value="1"/>
</dbReference>
<dbReference type="EMBL" id="KN817642">
    <property type="protein sequence ID" value="KJA15528.1"/>
    <property type="molecule type" value="Genomic_DNA"/>
</dbReference>
<dbReference type="Proteomes" id="UP000054270">
    <property type="component" value="Unassembled WGS sequence"/>
</dbReference>
<protein>
    <recommendedName>
        <fullName evidence="1">F-box domain-containing protein</fullName>
    </recommendedName>
</protein>
<dbReference type="Gene3D" id="1.20.1280.50">
    <property type="match status" value="1"/>
</dbReference>
<dbReference type="InterPro" id="IPR032675">
    <property type="entry name" value="LRR_dom_sf"/>
</dbReference>
<dbReference type="SUPFAM" id="SSF81383">
    <property type="entry name" value="F-box domain"/>
    <property type="match status" value="1"/>
</dbReference>
<keyword evidence="3" id="KW-1185">Reference proteome</keyword>
<dbReference type="SUPFAM" id="SSF52058">
    <property type="entry name" value="L domain-like"/>
    <property type="match status" value="1"/>
</dbReference>
<dbReference type="InterPro" id="IPR036047">
    <property type="entry name" value="F-box-like_dom_sf"/>
</dbReference>
<reference evidence="3" key="1">
    <citation type="submission" date="2014-04" db="EMBL/GenBank/DDBJ databases">
        <title>Evolutionary Origins and Diversification of the Mycorrhizal Mutualists.</title>
        <authorList>
            <consortium name="DOE Joint Genome Institute"/>
            <consortium name="Mycorrhizal Genomics Consortium"/>
            <person name="Kohler A."/>
            <person name="Kuo A."/>
            <person name="Nagy L.G."/>
            <person name="Floudas D."/>
            <person name="Copeland A."/>
            <person name="Barry K.W."/>
            <person name="Cichocki N."/>
            <person name="Veneault-Fourrey C."/>
            <person name="LaButti K."/>
            <person name="Lindquist E.A."/>
            <person name="Lipzen A."/>
            <person name="Lundell T."/>
            <person name="Morin E."/>
            <person name="Murat C."/>
            <person name="Riley R."/>
            <person name="Ohm R."/>
            <person name="Sun H."/>
            <person name="Tunlid A."/>
            <person name="Henrissat B."/>
            <person name="Grigoriev I.V."/>
            <person name="Hibbett D.S."/>
            <person name="Martin F."/>
        </authorList>
    </citation>
    <scope>NUCLEOTIDE SEQUENCE [LARGE SCALE GENOMIC DNA]</scope>
    <source>
        <strain evidence="3">FD-334 SS-4</strain>
    </source>
</reference>
<dbReference type="STRING" id="945553.A0A0D2LXB3"/>
<evidence type="ECO:0000313" key="2">
    <source>
        <dbReference type="EMBL" id="KJA15528.1"/>
    </source>
</evidence>
<evidence type="ECO:0000259" key="1">
    <source>
        <dbReference type="Pfam" id="PF12937"/>
    </source>
</evidence>
<accession>A0A0D2LXB3</accession>
<dbReference type="InterPro" id="IPR001810">
    <property type="entry name" value="F-box_dom"/>
</dbReference>
<organism evidence="2 3">
    <name type="scientific">Hypholoma sublateritium (strain FD-334 SS-4)</name>
    <dbReference type="NCBI Taxonomy" id="945553"/>
    <lineage>
        <taxon>Eukaryota</taxon>
        <taxon>Fungi</taxon>
        <taxon>Dikarya</taxon>
        <taxon>Basidiomycota</taxon>
        <taxon>Agaricomycotina</taxon>
        <taxon>Agaricomycetes</taxon>
        <taxon>Agaricomycetidae</taxon>
        <taxon>Agaricales</taxon>
        <taxon>Agaricineae</taxon>
        <taxon>Strophariaceae</taxon>
        <taxon>Hypholoma</taxon>
    </lineage>
</organism>
<name>A0A0D2LXB3_HYPSF</name>
<feature type="domain" description="F-box" evidence="1">
    <location>
        <begin position="35"/>
        <end position="86"/>
    </location>
</feature>
<dbReference type="AlphaFoldDB" id="A0A0D2LXB3"/>
<dbReference type="Pfam" id="PF12937">
    <property type="entry name" value="F-box-like"/>
    <property type="match status" value="1"/>
</dbReference>
<gene>
    <name evidence="2" type="ORF">HYPSUDRAFT_364763</name>
</gene>